<keyword evidence="12" id="KW-0325">Glycoprotein</keyword>
<feature type="chain" id="PRO_5022723847" evidence="13">
    <location>
        <begin position="19"/>
        <end position="1173"/>
    </location>
</feature>
<sequence>MRFLFTALFSLFFFTATAQEANSLLWEISGNGLQESSYLYGTMHVSRRIAFRLDDVFYDALDKSEIVALESDPDTWLDNDALGGLMGYGQGNGFYAKGFYQHSFAVKNPTKQEMANYLAFNDSRVNGILYRSNSSSEDFEEETYLDMFIYQAGKKFDKHVIALEDLEESAALVGRASMNPMKQKPDEWLQKKMQKQGFMVLLQDAYRDRNINMLDSIDKGMYTKHYLENMLFTRNRNMANKLDSVVRTAKTFTGIGAAHLPGKEGVIQMLREKGYTVKPLTSKATAKGKQLKEKLEKTLRENTYSPAGPEDDFFSLAIPNKLYPVSDAPSTAYISPDLANGSYVMVNRIPTYSHLKQEHLFTLSNLDKMLFENIPGKILEKTPIERNGFQGLDIKNQLKNGDHQRYHIFMTPLEIVIFKMGGDGDYVAQHSDTIFNSIAFKIADNSMETLTSGFEDFQVDMPSLHSFPNRLRSGDRMVQGYDKKSDSYYFLRKVTINDFSFIEQDTFELKQIQKRFYQDLKLQPTYDDYVGNSLVSSAEMDVESGKRLHLKSTFKRGDYYLLGVVTTEANKASDYFASFKLKPSIEKKAFEKVIDTAMFFSTVSTVKPRKFVENSTSYMTGRNRPKPYNAFNKKTIYQNKNNEAVTVELNKSHDFMMFPGIDSVWSLRKKLYAHKRFNIIQEKDSSYADGRHELQLTLTDTASSRGILIKNVLKGGLLYEIKSQVDTIEAPSRFVTEFFDNFTLIDTLIGKDILSDSAPAFFEALRKNDSIVLNGYTYIDFKEKHVDTLKHYIANFNYPDDKKHLQAYLIQKLGKLKSSDVVPFLKSFYGKSYNNSNAQTKILQSVSCKADENSVKLLLELLSQDLPLVSNTFEISRIFKPYRDSLELAKKLYPELLNYSAIEEYKSPIFSILARLQAKGLVRPKSYKKYQKQILNDAKIQLKREFGNEADTRDLGYYASLQNLSNEVLADYAVLLYPFREEKDVQQFFDRLQMLKDKKIKITYAMLVAKSGASVPESMLLPLAEDINSRALLFARLKAIKKLELFPKEYKTARYLAESLLYVGSNYEATKDSVQFLEKRDLNFKGKAYTGYYFKTRTQDDYDTNFSMNLVVFDNEKGLTTIPFYEQKDQRIEDTDTDAEAMDYITETFILKDRQRADVYRTNGYNAYGYHGF</sequence>
<evidence type="ECO:0000256" key="2">
    <source>
        <dbReference type="ARBA" id="ARBA00001941"/>
    </source>
</evidence>
<dbReference type="GO" id="GO:0016020">
    <property type="term" value="C:membrane"/>
    <property type="evidence" value="ECO:0007669"/>
    <property type="project" value="UniProtKB-SubCell"/>
</dbReference>
<evidence type="ECO:0000256" key="6">
    <source>
        <dbReference type="ARBA" id="ARBA00022723"/>
    </source>
</evidence>
<accession>A0A5B7SWH1</accession>
<dbReference type="GO" id="GO:0046872">
    <property type="term" value="F:metal ion binding"/>
    <property type="evidence" value="ECO:0007669"/>
    <property type="project" value="UniProtKB-KW"/>
</dbReference>
<evidence type="ECO:0000256" key="3">
    <source>
        <dbReference type="ARBA" id="ARBA00004479"/>
    </source>
</evidence>
<comment type="cofactor">
    <cofactor evidence="2">
        <name>Co(2+)</name>
        <dbReference type="ChEBI" id="CHEBI:48828"/>
    </cofactor>
</comment>
<keyword evidence="7 13" id="KW-0732">Signal</keyword>
<keyword evidence="6" id="KW-0479">Metal-binding</keyword>
<dbReference type="PANTHER" id="PTHR31120">
    <property type="entry name" value="METALLOPROTEASE TIKI"/>
    <property type="match status" value="1"/>
</dbReference>
<keyword evidence="4" id="KW-0645">Protease</keyword>
<keyword evidence="9" id="KW-1133">Transmembrane helix</keyword>
<evidence type="ECO:0000256" key="13">
    <source>
        <dbReference type="SAM" id="SignalP"/>
    </source>
</evidence>
<keyword evidence="8" id="KW-0378">Hydrolase</keyword>
<evidence type="ECO:0000256" key="12">
    <source>
        <dbReference type="ARBA" id="ARBA00023180"/>
    </source>
</evidence>
<name>A0A5B7SWH1_9FLAO</name>
<dbReference type="RefSeq" id="WP_138853870.1">
    <property type="nucleotide sequence ID" value="NZ_CP040710.1"/>
</dbReference>
<dbReference type="GO" id="GO:0030178">
    <property type="term" value="P:negative regulation of Wnt signaling pathway"/>
    <property type="evidence" value="ECO:0007669"/>
    <property type="project" value="InterPro"/>
</dbReference>
<proteinExistence type="predicted"/>
<dbReference type="Proteomes" id="UP000310017">
    <property type="component" value="Chromosome"/>
</dbReference>
<evidence type="ECO:0000256" key="10">
    <source>
        <dbReference type="ARBA" id="ARBA00023049"/>
    </source>
</evidence>
<dbReference type="PANTHER" id="PTHR31120:SF6">
    <property type="entry name" value="METALLOPROTEASE TIKI HOMOLOG"/>
    <property type="match status" value="1"/>
</dbReference>
<dbReference type="CDD" id="cd14789">
    <property type="entry name" value="Tiki"/>
    <property type="match status" value="1"/>
</dbReference>
<comment type="subcellular location">
    <subcellularLocation>
        <location evidence="3">Membrane</location>
        <topology evidence="3">Single-pass type I membrane protein</topology>
    </subcellularLocation>
</comment>
<dbReference type="KEGG" id="asag:FGM00_15990"/>
<dbReference type="Pfam" id="PF01963">
    <property type="entry name" value="TraB_PrgY_gumN"/>
    <property type="match status" value="1"/>
</dbReference>
<evidence type="ECO:0000256" key="7">
    <source>
        <dbReference type="ARBA" id="ARBA00022729"/>
    </source>
</evidence>
<dbReference type="GO" id="GO:0006508">
    <property type="term" value="P:proteolysis"/>
    <property type="evidence" value="ECO:0007669"/>
    <property type="project" value="UniProtKB-KW"/>
</dbReference>
<evidence type="ECO:0000256" key="8">
    <source>
        <dbReference type="ARBA" id="ARBA00022801"/>
    </source>
</evidence>
<evidence type="ECO:0000313" key="15">
    <source>
        <dbReference type="Proteomes" id="UP000310017"/>
    </source>
</evidence>
<evidence type="ECO:0000256" key="1">
    <source>
        <dbReference type="ARBA" id="ARBA00001936"/>
    </source>
</evidence>
<evidence type="ECO:0000256" key="11">
    <source>
        <dbReference type="ARBA" id="ARBA00023136"/>
    </source>
</evidence>
<dbReference type="AlphaFoldDB" id="A0A5B7SWH1"/>
<feature type="signal peptide" evidence="13">
    <location>
        <begin position="1"/>
        <end position="18"/>
    </location>
</feature>
<keyword evidence="11" id="KW-0472">Membrane</keyword>
<evidence type="ECO:0000313" key="14">
    <source>
        <dbReference type="EMBL" id="QCX01533.1"/>
    </source>
</evidence>
<dbReference type="InterPro" id="IPR040230">
    <property type="entry name" value="TIKI1/2-like"/>
</dbReference>
<dbReference type="GO" id="GO:0004222">
    <property type="term" value="F:metalloendopeptidase activity"/>
    <property type="evidence" value="ECO:0007669"/>
    <property type="project" value="TreeGrafter"/>
</dbReference>
<reference evidence="14 15" key="1">
    <citation type="submission" date="2019-05" db="EMBL/GenBank/DDBJ databases">
        <title>Genome sequencing of F202Z8.</title>
        <authorList>
            <person name="Kwon Y.M."/>
        </authorList>
    </citation>
    <scope>NUCLEOTIDE SEQUENCE [LARGE SCALE GENOMIC DNA]</scope>
    <source>
        <strain evidence="14 15">F202Z8</strain>
    </source>
</reference>
<organism evidence="14 15">
    <name type="scientific">Aggregatimonas sangjinii</name>
    <dbReference type="NCBI Taxonomy" id="2583587"/>
    <lineage>
        <taxon>Bacteria</taxon>
        <taxon>Pseudomonadati</taxon>
        <taxon>Bacteroidota</taxon>
        <taxon>Flavobacteriia</taxon>
        <taxon>Flavobacteriales</taxon>
        <taxon>Flavobacteriaceae</taxon>
        <taxon>Aggregatimonas</taxon>
    </lineage>
</organism>
<comment type="cofactor">
    <cofactor evidence="1">
        <name>Mn(2+)</name>
        <dbReference type="ChEBI" id="CHEBI:29035"/>
    </cofactor>
</comment>
<dbReference type="OrthoDB" id="9798714at2"/>
<protein>
    <submittedName>
        <fullName evidence="14">TraB/GumN family protein</fullName>
    </submittedName>
</protein>
<evidence type="ECO:0000256" key="5">
    <source>
        <dbReference type="ARBA" id="ARBA00022692"/>
    </source>
</evidence>
<keyword evidence="15" id="KW-1185">Reference proteome</keyword>
<keyword evidence="10" id="KW-0482">Metalloprotease</keyword>
<evidence type="ECO:0000256" key="9">
    <source>
        <dbReference type="ARBA" id="ARBA00022989"/>
    </source>
</evidence>
<keyword evidence="5" id="KW-0812">Transmembrane</keyword>
<evidence type="ECO:0000256" key="4">
    <source>
        <dbReference type="ARBA" id="ARBA00022670"/>
    </source>
</evidence>
<dbReference type="InterPro" id="IPR002816">
    <property type="entry name" value="TraB/PrgY/GumN_fam"/>
</dbReference>
<gene>
    <name evidence="14" type="ORF">FGM00_15990</name>
</gene>
<dbReference type="EMBL" id="CP040710">
    <property type="protein sequence ID" value="QCX01533.1"/>
    <property type="molecule type" value="Genomic_DNA"/>
</dbReference>